<evidence type="ECO:0000256" key="1">
    <source>
        <dbReference type="ARBA" id="ARBA00004123"/>
    </source>
</evidence>
<protein>
    <recommendedName>
        <fullName evidence="10">Auxin-induced protein</fullName>
    </recommendedName>
</protein>
<dbReference type="SUPFAM" id="SSF54277">
    <property type="entry name" value="CAD &amp; PB1 domains"/>
    <property type="match status" value="1"/>
</dbReference>
<evidence type="ECO:0000313" key="14">
    <source>
        <dbReference type="Proteomes" id="UP001341840"/>
    </source>
</evidence>
<organism evidence="13 14">
    <name type="scientific">Stylosanthes scabra</name>
    <dbReference type="NCBI Taxonomy" id="79078"/>
    <lineage>
        <taxon>Eukaryota</taxon>
        <taxon>Viridiplantae</taxon>
        <taxon>Streptophyta</taxon>
        <taxon>Embryophyta</taxon>
        <taxon>Tracheophyta</taxon>
        <taxon>Spermatophyta</taxon>
        <taxon>Magnoliopsida</taxon>
        <taxon>eudicotyledons</taxon>
        <taxon>Gunneridae</taxon>
        <taxon>Pentapetalae</taxon>
        <taxon>rosids</taxon>
        <taxon>fabids</taxon>
        <taxon>Fabales</taxon>
        <taxon>Fabaceae</taxon>
        <taxon>Papilionoideae</taxon>
        <taxon>50 kb inversion clade</taxon>
        <taxon>dalbergioids sensu lato</taxon>
        <taxon>Dalbergieae</taxon>
        <taxon>Pterocarpus clade</taxon>
        <taxon>Stylosanthes</taxon>
    </lineage>
</organism>
<gene>
    <name evidence="13" type="ORF">PIB30_008399</name>
</gene>
<keyword evidence="8 10" id="KW-0927">Auxin signaling pathway</keyword>
<keyword evidence="4 10" id="KW-0678">Repressor</keyword>
<accession>A0ABU6V341</accession>
<keyword evidence="6 10" id="KW-0804">Transcription</keyword>
<evidence type="ECO:0000256" key="2">
    <source>
        <dbReference type="ARBA" id="ARBA00006728"/>
    </source>
</evidence>
<evidence type="ECO:0000256" key="3">
    <source>
        <dbReference type="ARBA" id="ARBA00011726"/>
    </source>
</evidence>
<name>A0ABU6V341_9FABA</name>
<comment type="function">
    <text evidence="9">Aux/IAA proteins are short-lived transcriptional factors that function as repressors of early auxin response genes at low auxin concentrations. Repression is thought to result from the interaction with auxin response factors (ARFs), proteins that bind to the auxin-responsive promoter element (AuxRE). Formation of heterodimers with ARF proteins may alter their ability to modulate early auxin response genes expression.</text>
</comment>
<dbReference type="EMBL" id="JASCZI010151053">
    <property type="protein sequence ID" value="MED6168046.1"/>
    <property type="molecule type" value="Genomic_DNA"/>
</dbReference>
<dbReference type="Pfam" id="PF02309">
    <property type="entry name" value="AUX_IAA"/>
    <property type="match status" value="2"/>
</dbReference>
<dbReference type="Gene3D" id="3.10.20.90">
    <property type="entry name" value="Phosphatidylinositol 3-kinase Catalytic Subunit, Chain A, domain 1"/>
    <property type="match status" value="1"/>
</dbReference>
<comment type="subcellular location">
    <subcellularLocation>
        <location evidence="1 10">Nucleus</location>
    </subcellularLocation>
</comment>
<evidence type="ECO:0000256" key="6">
    <source>
        <dbReference type="ARBA" id="ARBA00023163"/>
    </source>
</evidence>
<dbReference type="InterPro" id="IPR053793">
    <property type="entry name" value="PB1-like"/>
</dbReference>
<feature type="compositionally biased region" description="Low complexity" evidence="11">
    <location>
        <begin position="35"/>
        <end position="50"/>
    </location>
</feature>
<feature type="region of interest" description="Disordered" evidence="11">
    <location>
        <begin position="15"/>
        <end position="57"/>
    </location>
</feature>
<reference evidence="13 14" key="1">
    <citation type="journal article" date="2023" name="Plants (Basel)">
        <title>Bridging the Gap: Combining Genomics and Transcriptomics Approaches to Understand Stylosanthes scabra, an Orphan Legume from the Brazilian Caatinga.</title>
        <authorList>
            <person name="Ferreira-Neto J.R.C."/>
            <person name="da Silva M.D."/>
            <person name="Binneck E."/>
            <person name="de Melo N.F."/>
            <person name="da Silva R.H."/>
            <person name="de Melo A.L.T.M."/>
            <person name="Pandolfi V."/>
            <person name="Bustamante F.O."/>
            <person name="Brasileiro-Vidal A.C."/>
            <person name="Benko-Iseppon A.M."/>
        </authorList>
    </citation>
    <scope>NUCLEOTIDE SEQUENCE [LARGE SCALE GENOMIC DNA]</scope>
    <source>
        <tissue evidence="13">Leaves</tissue>
    </source>
</reference>
<dbReference type="InterPro" id="IPR003311">
    <property type="entry name" value="AUX_IAA"/>
</dbReference>
<comment type="similarity">
    <text evidence="2 10">Belongs to the Aux/IAA family.</text>
</comment>
<dbReference type="PANTHER" id="PTHR31734">
    <property type="entry name" value="AUXIN-RESPONSIVE PROTEIN IAA17"/>
    <property type="match status" value="1"/>
</dbReference>
<comment type="subunit">
    <text evidence="3 10">Homodimers and heterodimers.</text>
</comment>
<feature type="domain" description="PB1" evidence="12">
    <location>
        <begin position="93"/>
        <end position="174"/>
    </location>
</feature>
<evidence type="ECO:0000256" key="8">
    <source>
        <dbReference type="ARBA" id="ARBA00023294"/>
    </source>
</evidence>
<evidence type="ECO:0000256" key="4">
    <source>
        <dbReference type="ARBA" id="ARBA00022491"/>
    </source>
</evidence>
<dbReference type="PANTHER" id="PTHR31734:SF38">
    <property type="entry name" value="AUXIN-RESPONSIVE PROTEIN IAA29"/>
    <property type="match status" value="1"/>
</dbReference>
<dbReference type="Proteomes" id="UP001341840">
    <property type="component" value="Unassembled WGS sequence"/>
</dbReference>
<sequence>MDRWDLQLGLALPTNSTSHLLVPHGEEEEEEEQQEVTTDPTTLSLLPLTPHQDEDEDAHPIITKRERSESGENEVVGWPPLANKKVVVRGSRRMYVKVKMEGVGIGRKIDLSMHHSFHTLNHALLHMFGKSHHHQSYQLTYQDQHGQWLRPTKHLPWTTFLNSAHRLKLLRTSTTP</sequence>
<evidence type="ECO:0000259" key="12">
    <source>
        <dbReference type="PROSITE" id="PS51745"/>
    </source>
</evidence>
<evidence type="ECO:0000256" key="9">
    <source>
        <dbReference type="ARBA" id="ARBA00025283"/>
    </source>
</evidence>
<keyword evidence="7 10" id="KW-0539">Nucleus</keyword>
<keyword evidence="14" id="KW-1185">Reference proteome</keyword>
<keyword evidence="5 10" id="KW-0805">Transcription regulation</keyword>
<proteinExistence type="inferred from homology"/>
<comment type="caution">
    <text evidence="13">The sequence shown here is derived from an EMBL/GenBank/DDBJ whole genome shotgun (WGS) entry which is preliminary data.</text>
</comment>
<evidence type="ECO:0000256" key="7">
    <source>
        <dbReference type="ARBA" id="ARBA00023242"/>
    </source>
</evidence>
<evidence type="ECO:0000256" key="5">
    <source>
        <dbReference type="ARBA" id="ARBA00023015"/>
    </source>
</evidence>
<dbReference type="PROSITE" id="PS51745">
    <property type="entry name" value="PB1"/>
    <property type="match status" value="1"/>
</dbReference>
<evidence type="ECO:0000256" key="11">
    <source>
        <dbReference type="SAM" id="MobiDB-lite"/>
    </source>
</evidence>
<evidence type="ECO:0000313" key="13">
    <source>
        <dbReference type="EMBL" id="MED6168046.1"/>
    </source>
</evidence>
<dbReference type="InterPro" id="IPR033389">
    <property type="entry name" value="AUX/IAA_dom"/>
</dbReference>
<evidence type="ECO:0000256" key="10">
    <source>
        <dbReference type="RuleBase" id="RU004549"/>
    </source>
</evidence>